<evidence type="ECO:0000256" key="2">
    <source>
        <dbReference type="SAM" id="SignalP"/>
    </source>
</evidence>
<dbReference type="RefSeq" id="WP_119970541.1">
    <property type="nucleotide sequence ID" value="NZ_JBHSQA010000004.1"/>
</dbReference>
<name>A0A3A5MS44_9MICO</name>
<feature type="chain" id="PRO_5017256755" description="Sortase" evidence="2">
    <location>
        <begin position="35"/>
        <end position="322"/>
    </location>
</feature>
<comment type="caution">
    <text evidence="3">The sequence shown here is derived from an EMBL/GenBank/DDBJ whole genome shotgun (WGS) entry which is preliminary data.</text>
</comment>
<protein>
    <recommendedName>
        <fullName evidence="5">Sortase</fullName>
    </recommendedName>
</protein>
<keyword evidence="1" id="KW-0812">Transmembrane</keyword>
<keyword evidence="1" id="KW-0472">Membrane</keyword>
<keyword evidence="1" id="KW-1133">Transmembrane helix</keyword>
<evidence type="ECO:0000313" key="4">
    <source>
        <dbReference type="Proteomes" id="UP000272015"/>
    </source>
</evidence>
<gene>
    <name evidence="3" type="ORF">D6T64_00910</name>
</gene>
<feature type="transmembrane region" description="Helical" evidence="1">
    <location>
        <begin position="298"/>
        <end position="319"/>
    </location>
</feature>
<sequence length="322" mass="30798">MHAAGWALTLALCAGAGAGVLSLAGASAPSAASAASVSAVDSYVPDAPVSTTVTGNAVPSGTVTVAFGAGSFVAAESVSLALTGAGRSTLAAAHAGTITLTKVTDAAGSLAVDVTLPPAASGSYTLVATGLKSATVGAATIIVAEYLAVPVAEAGEESDEALADTGARQVVTANHIAVTGDDSAGGTANVAIAAAAFTPHEDVAFAVVGSGSATLSAVRAASVSLVLSADAAGAADLTVTLPADAAGVYTVSAQGLSSHTRATTTITVGASAAAAADVPEQVEASGAVWLRGYTSPLLYIWIATGLSLLALGMIGVLRLKRP</sequence>
<organism evidence="3 4">
    <name type="scientific">Cryobacterium melibiosiphilum</name>
    <dbReference type="NCBI Taxonomy" id="995039"/>
    <lineage>
        <taxon>Bacteria</taxon>
        <taxon>Bacillati</taxon>
        <taxon>Actinomycetota</taxon>
        <taxon>Actinomycetes</taxon>
        <taxon>Micrococcales</taxon>
        <taxon>Microbacteriaceae</taxon>
        <taxon>Cryobacterium</taxon>
    </lineage>
</organism>
<accession>A0A3A5MS44</accession>
<dbReference type="OrthoDB" id="5065898at2"/>
<reference evidence="3 4" key="1">
    <citation type="submission" date="2018-09" db="EMBL/GenBank/DDBJ databases">
        <title>Novel species of Cryobacterium.</title>
        <authorList>
            <person name="Liu Q."/>
            <person name="Xin Y.-H."/>
        </authorList>
    </citation>
    <scope>NUCLEOTIDE SEQUENCE [LARGE SCALE GENOMIC DNA]</scope>
    <source>
        <strain evidence="3 4">Hh39</strain>
    </source>
</reference>
<dbReference type="Proteomes" id="UP000272015">
    <property type="component" value="Unassembled WGS sequence"/>
</dbReference>
<proteinExistence type="predicted"/>
<evidence type="ECO:0000313" key="3">
    <source>
        <dbReference type="EMBL" id="RJT92021.1"/>
    </source>
</evidence>
<dbReference type="EMBL" id="QZVS01000035">
    <property type="protein sequence ID" value="RJT92021.1"/>
    <property type="molecule type" value="Genomic_DNA"/>
</dbReference>
<keyword evidence="2" id="KW-0732">Signal</keyword>
<keyword evidence="4" id="KW-1185">Reference proteome</keyword>
<dbReference type="AlphaFoldDB" id="A0A3A5MS44"/>
<evidence type="ECO:0008006" key="5">
    <source>
        <dbReference type="Google" id="ProtNLM"/>
    </source>
</evidence>
<feature type="signal peptide" evidence="2">
    <location>
        <begin position="1"/>
        <end position="34"/>
    </location>
</feature>
<evidence type="ECO:0000256" key="1">
    <source>
        <dbReference type="SAM" id="Phobius"/>
    </source>
</evidence>